<reference evidence="3" key="1">
    <citation type="journal article" date="2023" name="G3 (Bethesda)">
        <title>Whole genome assembly and annotation of the endangered Caribbean coral Acropora cervicornis.</title>
        <authorList>
            <person name="Selwyn J.D."/>
            <person name="Vollmer S.V."/>
        </authorList>
    </citation>
    <scope>NUCLEOTIDE SEQUENCE</scope>
    <source>
        <strain evidence="3">K2</strain>
    </source>
</reference>
<dbReference type="AlphaFoldDB" id="A0AAD9PYD9"/>
<protein>
    <submittedName>
        <fullName evidence="3">PiggyBac transposable element-derived protein 4</fullName>
    </submittedName>
</protein>
<name>A0AAD9PYD9_ACRCE</name>
<feature type="domain" description="PiggyBac transposable element-derived protein" evidence="2">
    <location>
        <begin position="115"/>
        <end position="329"/>
    </location>
</feature>
<organism evidence="3 4">
    <name type="scientific">Acropora cervicornis</name>
    <name type="common">Staghorn coral</name>
    <dbReference type="NCBI Taxonomy" id="6130"/>
    <lineage>
        <taxon>Eukaryota</taxon>
        <taxon>Metazoa</taxon>
        <taxon>Cnidaria</taxon>
        <taxon>Anthozoa</taxon>
        <taxon>Hexacorallia</taxon>
        <taxon>Scleractinia</taxon>
        <taxon>Astrocoeniina</taxon>
        <taxon>Acroporidae</taxon>
        <taxon>Acropora</taxon>
    </lineage>
</organism>
<dbReference type="Proteomes" id="UP001249851">
    <property type="component" value="Unassembled WGS sequence"/>
</dbReference>
<evidence type="ECO:0000313" key="4">
    <source>
        <dbReference type="Proteomes" id="UP001249851"/>
    </source>
</evidence>
<dbReference type="InterPro" id="IPR029526">
    <property type="entry name" value="PGBD"/>
</dbReference>
<evidence type="ECO:0000256" key="1">
    <source>
        <dbReference type="SAM" id="MobiDB-lite"/>
    </source>
</evidence>
<proteinExistence type="predicted"/>
<dbReference type="PANTHER" id="PTHR46599">
    <property type="entry name" value="PIGGYBAC TRANSPOSABLE ELEMENT-DERIVED PROTEIN 4"/>
    <property type="match status" value="1"/>
</dbReference>
<sequence length="331" mass="37885">MAAGRTYTAEEVAEAIFQDSGSEFGGNASDSDFEDSQADNSDFQVSSSSESADSEPEPEHAAAQPIPVRHLRNHRDRQAAQIEWELYEDVDPYDIVWLQDYSERQGILVDTTNFTPVDFFYLFMPEAAFELISVETNRYAMQYLDDTADPPPRSRFLSWIDTSKAEIKAFIALQIAMDLCQKPSIRSYWNKFWLTYTPFDSIMSRNRFELIQTFLHFNNAELQVPIGKRGFNPLFKIQSLLHIVDPTYMQVYGPRRELSLDESMVKFKGLIFFRQYLPAKPTKWGIKEFILAEAKTGYALKSVVYTGKTSFQRDAGVGLSEQVVLDLLEGC</sequence>
<comment type="caution">
    <text evidence="3">The sequence shown here is derived from an EMBL/GenBank/DDBJ whole genome shotgun (WGS) entry which is preliminary data.</text>
</comment>
<accession>A0AAD9PYD9</accession>
<gene>
    <name evidence="3" type="ORF">P5673_027766</name>
</gene>
<reference evidence="3" key="2">
    <citation type="journal article" date="2023" name="Science">
        <title>Genomic signatures of disease resistance in endangered staghorn corals.</title>
        <authorList>
            <person name="Vollmer S.V."/>
            <person name="Selwyn J.D."/>
            <person name="Despard B.A."/>
            <person name="Roesel C.L."/>
        </authorList>
    </citation>
    <scope>NUCLEOTIDE SEQUENCE</scope>
    <source>
        <strain evidence="3">K2</strain>
    </source>
</reference>
<dbReference type="PANTHER" id="PTHR46599:SF3">
    <property type="entry name" value="PIGGYBAC TRANSPOSABLE ELEMENT-DERIVED PROTEIN 4"/>
    <property type="match status" value="1"/>
</dbReference>
<dbReference type="EMBL" id="JARQWQ010000098">
    <property type="protein sequence ID" value="KAK2551367.1"/>
    <property type="molecule type" value="Genomic_DNA"/>
</dbReference>
<evidence type="ECO:0000313" key="3">
    <source>
        <dbReference type="EMBL" id="KAK2551367.1"/>
    </source>
</evidence>
<dbReference type="Pfam" id="PF13843">
    <property type="entry name" value="DDE_Tnp_1_7"/>
    <property type="match status" value="1"/>
</dbReference>
<evidence type="ECO:0000259" key="2">
    <source>
        <dbReference type="Pfam" id="PF13843"/>
    </source>
</evidence>
<feature type="region of interest" description="Disordered" evidence="1">
    <location>
        <begin position="17"/>
        <end position="74"/>
    </location>
</feature>
<keyword evidence="4" id="KW-1185">Reference proteome</keyword>